<dbReference type="PROSITE" id="PS01263">
    <property type="entry name" value="UPF0021"/>
    <property type="match status" value="1"/>
</dbReference>
<feature type="region of interest" description="Disordered" evidence="7">
    <location>
        <begin position="527"/>
        <end position="546"/>
    </location>
</feature>
<evidence type="ECO:0000256" key="2">
    <source>
        <dbReference type="ARBA" id="ARBA00022555"/>
    </source>
</evidence>
<feature type="domain" description="Cytoplasmic tRNA 2-thiolation protein 1 C-terminal" evidence="9">
    <location>
        <begin position="282"/>
        <end position="312"/>
    </location>
</feature>
<dbReference type="SUPFAM" id="SSF52402">
    <property type="entry name" value="Adenine nucleotide alpha hydrolases-like"/>
    <property type="match status" value="1"/>
</dbReference>
<dbReference type="InterPro" id="IPR056369">
    <property type="entry name" value="CTU1-like_ATP-bd"/>
</dbReference>
<dbReference type="InterPro" id="IPR020554">
    <property type="entry name" value="UPF0021_CS"/>
</dbReference>
<dbReference type="InterPro" id="IPR011063">
    <property type="entry name" value="TilS/TtcA_N"/>
</dbReference>
<evidence type="ECO:0000259" key="9">
    <source>
        <dbReference type="Pfam" id="PF16503"/>
    </source>
</evidence>
<dbReference type="EC" id="2.7.7.-" evidence="6"/>
<dbReference type="Pfam" id="PF01171">
    <property type="entry name" value="ATP_bind_3"/>
    <property type="match status" value="1"/>
</dbReference>
<dbReference type="GO" id="GO:0032447">
    <property type="term" value="P:protein urmylation"/>
    <property type="evidence" value="ECO:0007669"/>
    <property type="project" value="UniProtKB-UniRule"/>
</dbReference>
<dbReference type="GO" id="GO:0016779">
    <property type="term" value="F:nucleotidyltransferase activity"/>
    <property type="evidence" value="ECO:0007669"/>
    <property type="project" value="UniProtKB-UniRule"/>
</dbReference>
<evidence type="ECO:0000313" key="11">
    <source>
        <dbReference type="Proteomes" id="UP001438707"/>
    </source>
</evidence>
<dbReference type="AlphaFoldDB" id="A0AAW1S2G2"/>
<keyword evidence="5 6" id="KW-0694">RNA-binding</keyword>
<comment type="function">
    <text evidence="6">Plays a central role in 2-thiolation of mcm(5)S(2)U at tRNA wobble positions of tRNA(Lys), tRNA(Glu) and tRNA(Gln). Directly binds tRNAs and probably acts by catalyzing adenylation of tRNAs, an intermediate required for 2-thiolation. It is unclear whether it acts as a sulfurtransferase that transfers sulfur from thiocarboxylated URM1 onto the uridine of tRNAs at wobble position.</text>
</comment>
<dbReference type="CDD" id="cd01713">
    <property type="entry name" value="CTU1-like"/>
    <property type="match status" value="1"/>
</dbReference>
<dbReference type="GO" id="GO:0005739">
    <property type="term" value="C:mitochondrion"/>
    <property type="evidence" value="ECO:0007669"/>
    <property type="project" value="TreeGrafter"/>
</dbReference>
<keyword evidence="11" id="KW-1185">Reference proteome</keyword>
<dbReference type="Pfam" id="PF16503">
    <property type="entry name" value="zn-ribbon_14"/>
    <property type="match status" value="1"/>
</dbReference>
<keyword evidence="2 6" id="KW-0820">tRNA-binding</keyword>
<feature type="compositionally biased region" description="Low complexity" evidence="7">
    <location>
        <begin position="380"/>
        <end position="395"/>
    </location>
</feature>
<evidence type="ECO:0000256" key="5">
    <source>
        <dbReference type="ARBA" id="ARBA00022884"/>
    </source>
</evidence>
<feature type="compositionally biased region" description="Basic and acidic residues" evidence="7">
    <location>
        <begin position="359"/>
        <end position="368"/>
    </location>
</feature>
<feature type="compositionally biased region" description="Pro residues" evidence="7">
    <location>
        <begin position="326"/>
        <end position="338"/>
    </location>
</feature>
<dbReference type="InterPro" id="IPR000541">
    <property type="entry name" value="Ncs6/Tuc1/Ctu1"/>
</dbReference>
<dbReference type="InterPro" id="IPR032442">
    <property type="entry name" value="CTU1_C"/>
</dbReference>
<dbReference type="Gene3D" id="3.40.50.620">
    <property type="entry name" value="HUPs"/>
    <property type="match status" value="1"/>
</dbReference>
<feature type="region of interest" description="Disordered" evidence="7">
    <location>
        <begin position="311"/>
        <end position="398"/>
    </location>
</feature>
<dbReference type="PANTHER" id="PTHR11807">
    <property type="entry name" value="ATPASES OF THE PP SUPERFAMILY-RELATED"/>
    <property type="match status" value="1"/>
</dbReference>
<accession>A0AAW1S2G2</accession>
<comment type="caution">
    <text evidence="10">The sequence shown here is derived from an EMBL/GenBank/DDBJ whole genome shotgun (WGS) entry which is preliminary data.</text>
</comment>
<keyword evidence="1 6" id="KW-0963">Cytoplasm</keyword>
<dbReference type="EMBL" id="JALJOS010000004">
    <property type="protein sequence ID" value="KAK9840323.1"/>
    <property type="molecule type" value="Genomic_DNA"/>
</dbReference>
<dbReference type="HAMAP" id="MF_03053">
    <property type="entry name" value="CTU1"/>
    <property type="match status" value="1"/>
</dbReference>
<reference evidence="10 11" key="1">
    <citation type="journal article" date="2024" name="Nat. Commun.">
        <title>Phylogenomics reveals the evolutionary origins of lichenization in chlorophyte algae.</title>
        <authorList>
            <person name="Puginier C."/>
            <person name="Libourel C."/>
            <person name="Otte J."/>
            <person name="Skaloud P."/>
            <person name="Haon M."/>
            <person name="Grisel S."/>
            <person name="Petersen M."/>
            <person name="Berrin J.G."/>
            <person name="Delaux P.M."/>
            <person name="Dal Grande F."/>
            <person name="Keller J."/>
        </authorList>
    </citation>
    <scope>NUCLEOTIDE SEQUENCE [LARGE SCALE GENOMIC DNA]</scope>
    <source>
        <strain evidence="10 11">SAG 2145</strain>
    </source>
</reference>
<dbReference type="Proteomes" id="UP001438707">
    <property type="component" value="Unassembled WGS sequence"/>
</dbReference>
<evidence type="ECO:0000256" key="6">
    <source>
        <dbReference type="HAMAP-Rule" id="MF_03053"/>
    </source>
</evidence>
<protein>
    <recommendedName>
        <fullName evidence="6">Cytoplasmic tRNA 2-thiolation protein 1</fullName>
        <ecNumber evidence="6">2.7.7.-</ecNumber>
    </recommendedName>
    <alternativeName>
        <fullName evidence="6">Cytoplasmic tRNA adenylyltransferase 1</fullName>
    </alternativeName>
</protein>
<evidence type="ECO:0000256" key="3">
    <source>
        <dbReference type="ARBA" id="ARBA00022679"/>
    </source>
</evidence>
<comment type="pathway">
    <text evidence="6">tRNA modification; 5-methoxycarbonylmethyl-2-thiouridine-tRNA biosynthesis.</text>
</comment>
<dbReference type="FunFam" id="3.40.50.620:FF:000054">
    <property type="entry name" value="Cytoplasmic tRNA 2-thiolation protein 1"/>
    <property type="match status" value="1"/>
</dbReference>
<dbReference type="GO" id="GO:0002144">
    <property type="term" value="C:cytosolic tRNA wobble base thiouridylase complex"/>
    <property type="evidence" value="ECO:0007669"/>
    <property type="project" value="TreeGrafter"/>
</dbReference>
<evidence type="ECO:0000259" key="8">
    <source>
        <dbReference type="Pfam" id="PF01171"/>
    </source>
</evidence>
<keyword evidence="4 6" id="KW-0819">tRNA processing</keyword>
<feature type="compositionally biased region" description="Low complexity" evidence="7">
    <location>
        <begin position="339"/>
        <end position="354"/>
    </location>
</feature>
<evidence type="ECO:0000256" key="7">
    <source>
        <dbReference type="SAM" id="MobiDB-lite"/>
    </source>
</evidence>
<organism evidence="10 11">
    <name type="scientific">Apatococcus lobatus</name>
    <dbReference type="NCBI Taxonomy" id="904363"/>
    <lineage>
        <taxon>Eukaryota</taxon>
        <taxon>Viridiplantae</taxon>
        <taxon>Chlorophyta</taxon>
        <taxon>core chlorophytes</taxon>
        <taxon>Trebouxiophyceae</taxon>
        <taxon>Chlorellales</taxon>
        <taxon>Chlorellaceae</taxon>
        <taxon>Apatococcus</taxon>
    </lineage>
</organism>
<keyword evidence="3 6" id="KW-0808">Transferase</keyword>
<name>A0AAW1S2G2_9CHLO</name>
<gene>
    <name evidence="6" type="primary">NCS6</name>
    <name evidence="6" type="synonym">CTU1</name>
    <name evidence="10" type="ORF">WJX74_007613</name>
</gene>
<dbReference type="InterPro" id="IPR014729">
    <property type="entry name" value="Rossmann-like_a/b/a_fold"/>
</dbReference>
<evidence type="ECO:0000256" key="4">
    <source>
        <dbReference type="ARBA" id="ARBA00022694"/>
    </source>
</evidence>
<comment type="similarity">
    <text evidence="6">Belongs to the TtcA family. CTU1/NCS6/ATPBD3 subfamily.</text>
</comment>
<dbReference type="GO" id="GO:0002143">
    <property type="term" value="P:tRNA wobble position uridine thiolation"/>
    <property type="evidence" value="ECO:0007669"/>
    <property type="project" value="TreeGrafter"/>
</dbReference>
<dbReference type="PANTHER" id="PTHR11807:SF12">
    <property type="entry name" value="CYTOPLASMIC TRNA 2-THIOLATION PROTEIN 1"/>
    <property type="match status" value="1"/>
</dbReference>
<comment type="subcellular location">
    <subcellularLocation>
        <location evidence="6">Cytoplasm</location>
    </subcellularLocation>
</comment>
<feature type="domain" description="tRNA(Ile)-lysidine/2-thiocytidine synthase N-terminal" evidence="8">
    <location>
        <begin position="53"/>
        <end position="229"/>
    </location>
</feature>
<evidence type="ECO:0000256" key="1">
    <source>
        <dbReference type="ARBA" id="ARBA00022490"/>
    </source>
</evidence>
<sequence>MKRPCDHCHKERAALKRPKTSEQLCKACFYSAFEEEVHETICKTKIFRRGEAVAIGVSGGKDSTVLAHVLSLLNQRHDYGLQLFLLSVDEGITGYRDHSLDTVRRNEQQYSIPLKIVSYKDLYGWTMDEIVKQIGTKSNCTFCGVFRRQALDRGAVLLNADKIATGHNADDVAETVLLNLIRGDLPRLARCTNIITGEDSPLPRVKPFKYTYEKEIVMYAYFKRLDYFSTECVYAPFAARGAARDFVKQLEQARPRAILDLITSGESFRIGDTAQLKLPTPGNCTRCNYISSQPVCKACVLLEGLNSGQPRLGVARSRGSKKKGNPTPPGATPLPAVPSHPASSIHSTSSPEAATLSSSEKHSTDCELHAGSAPLDQGVNSASSCRGSSSNNHNSQKLAALQQDRRLESACSCRHGACRDQQNGGMPGIDFREQLDPAWLAAAVETSGVSAEESGVFASAASMAQTSGAAALHRNDNRHVPASSSPDAAERNLVQQSAAGKERGASLPDAMSMLHVGDGCCNGSCRGAAHHRSDDGQTRPSSTAVNSCLTQLSL</sequence>
<evidence type="ECO:0000313" key="10">
    <source>
        <dbReference type="EMBL" id="KAK9840323.1"/>
    </source>
</evidence>
<dbReference type="GO" id="GO:0000049">
    <property type="term" value="F:tRNA binding"/>
    <property type="evidence" value="ECO:0007669"/>
    <property type="project" value="UniProtKB-UniRule"/>
</dbReference>
<proteinExistence type="inferred from homology"/>